<dbReference type="Gene3D" id="3.30.590.10">
    <property type="entry name" value="Glutamine synthetase/guanido kinase, catalytic domain"/>
    <property type="match status" value="1"/>
</dbReference>
<evidence type="ECO:0000256" key="5">
    <source>
        <dbReference type="RuleBase" id="RU000384"/>
    </source>
</evidence>
<dbReference type="SMART" id="SM01230">
    <property type="entry name" value="Gln-synt_C"/>
    <property type="match status" value="1"/>
</dbReference>
<dbReference type="Pfam" id="PF00120">
    <property type="entry name" value="Gln-synt_C"/>
    <property type="match status" value="1"/>
</dbReference>
<keyword evidence="9" id="KW-1185">Reference proteome</keyword>
<dbReference type="GO" id="GO:0004356">
    <property type="term" value="F:glutamine synthetase activity"/>
    <property type="evidence" value="ECO:0007669"/>
    <property type="project" value="InterPro"/>
</dbReference>
<gene>
    <name evidence="8" type="ORF">NE630_14005</name>
</gene>
<dbReference type="PROSITE" id="PS51987">
    <property type="entry name" value="GS_CATALYTIC"/>
    <property type="match status" value="1"/>
</dbReference>
<sequence length="433" mass="48071">MDGEKVLSFVEENDIKFVRLFFCDIFGRPKSIAVMSDQLPRVFESGFGFDASAIDGFMNIAETDLLLHPCPETFCVLPWRPAMGGVARMFCDIRHAGGAPFEGDGRFLLRSAVERAALAGYSFKFRSKCEFYLFELDEKGEYTTKPHDGAGYLDIPPLDKGENLRREICLTLEELGDCPESCHHEKGPGQNQIDCRLRDAVESADDFVSFKSVVRTIAARDGLFASFMPKPLDDESGSGLHFDISIFKNGSERALGMGTEVEGAIAGILEHIEEMTLFFNTTTNSYLRLGSFEAPRYVSWVGANRAQLLLAKTARDGSSRLVLRSPDPLCNPYIAYALIIEAAMEGILSRSRPGAPADLDLSKAPAELLHQYKSLPDNLGAAVELAEGSQFLKKHLALPVLEKVAQCKRAEWEACWKAKDRRQFEMASYFDSL</sequence>
<evidence type="ECO:0000256" key="1">
    <source>
        <dbReference type="ARBA" id="ARBA00022598"/>
    </source>
</evidence>
<dbReference type="InterPro" id="IPR014746">
    <property type="entry name" value="Gln_synth/guanido_kin_cat_dom"/>
</dbReference>
<dbReference type="InterPro" id="IPR008147">
    <property type="entry name" value="Gln_synt_N"/>
</dbReference>
<feature type="domain" description="GS catalytic" evidence="7">
    <location>
        <begin position="105"/>
        <end position="433"/>
    </location>
</feature>
<dbReference type="Pfam" id="PF03951">
    <property type="entry name" value="Gln-synt_N"/>
    <property type="match status" value="1"/>
</dbReference>
<dbReference type="AlphaFoldDB" id="A0AAW5KCM5"/>
<evidence type="ECO:0000256" key="4">
    <source>
        <dbReference type="PROSITE-ProRule" id="PRU01330"/>
    </source>
</evidence>
<dbReference type="SUPFAM" id="SSF54368">
    <property type="entry name" value="Glutamine synthetase, N-terminal domain"/>
    <property type="match status" value="1"/>
</dbReference>
<dbReference type="PANTHER" id="PTHR43785">
    <property type="entry name" value="GAMMA-GLUTAMYLPUTRESCINE SYNTHETASE"/>
    <property type="match status" value="1"/>
</dbReference>
<protein>
    <submittedName>
        <fullName evidence="8">Glutamine synthetase family protein</fullName>
    </submittedName>
</protein>
<comment type="caution">
    <text evidence="8">The sequence shown here is derived from an EMBL/GenBank/DDBJ whole genome shotgun (WGS) entry which is preliminary data.</text>
</comment>
<keyword evidence="1" id="KW-0436">Ligase</keyword>
<evidence type="ECO:0000256" key="3">
    <source>
        <dbReference type="ARBA" id="ARBA00022840"/>
    </source>
</evidence>
<dbReference type="GeneID" id="95757733"/>
<dbReference type="Proteomes" id="UP001205919">
    <property type="component" value="Unassembled WGS sequence"/>
</dbReference>
<dbReference type="PANTHER" id="PTHR43785:SF12">
    <property type="entry name" value="TYPE-1 GLUTAMINE SYNTHETASE 2"/>
    <property type="match status" value="1"/>
</dbReference>
<keyword evidence="3" id="KW-0067">ATP-binding</keyword>
<dbReference type="GO" id="GO:0006542">
    <property type="term" value="P:glutamine biosynthetic process"/>
    <property type="evidence" value="ECO:0007669"/>
    <property type="project" value="InterPro"/>
</dbReference>
<dbReference type="SUPFAM" id="SSF55931">
    <property type="entry name" value="Glutamine synthetase/guanido kinase"/>
    <property type="match status" value="1"/>
</dbReference>
<feature type="domain" description="GS beta-grasp" evidence="6">
    <location>
        <begin position="13"/>
        <end position="98"/>
    </location>
</feature>
<evidence type="ECO:0000313" key="8">
    <source>
        <dbReference type="EMBL" id="MCQ4815548.1"/>
    </source>
</evidence>
<dbReference type="PROSITE" id="PS51986">
    <property type="entry name" value="GS_BETA_GRASP"/>
    <property type="match status" value="1"/>
</dbReference>
<dbReference type="RefSeq" id="WP_008708611.1">
    <property type="nucleotide sequence ID" value="NZ_CABKQM010000002.1"/>
</dbReference>
<dbReference type="GO" id="GO:0005524">
    <property type="term" value="F:ATP binding"/>
    <property type="evidence" value="ECO:0007669"/>
    <property type="project" value="UniProtKB-KW"/>
</dbReference>
<organism evidence="8 9">
    <name type="scientific">Cloacibacillus evryensis</name>
    <dbReference type="NCBI Taxonomy" id="508460"/>
    <lineage>
        <taxon>Bacteria</taxon>
        <taxon>Thermotogati</taxon>
        <taxon>Synergistota</taxon>
        <taxon>Synergistia</taxon>
        <taxon>Synergistales</taxon>
        <taxon>Synergistaceae</taxon>
        <taxon>Cloacibacillus</taxon>
    </lineage>
</organism>
<dbReference type="InterPro" id="IPR036651">
    <property type="entry name" value="Gln_synt_N_sf"/>
</dbReference>
<evidence type="ECO:0000259" key="6">
    <source>
        <dbReference type="PROSITE" id="PS51986"/>
    </source>
</evidence>
<reference evidence="8 9" key="1">
    <citation type="submission" date="2022-06" db="EMBL/GenBank/DDBJ databases">
        <title>Isolation of gut microbiota from human fecal samples.</title>
        <authorList>
            <person name="Pamer E.G."/>
            <person name="Barat B."/>
            <person name="Waligurski E."/>
            <person name="Medina S."/>
            <person name="Paddock L."/>
            <person name="Mostad J."/>
        </authorList>
    </citation>
    <scope>NUCLEOTIDE SEQUENCE [LARGE SCALE GENOMIC DNA]</scope>
    <source>
        <strain evidence="8 9">DFI.9.90</strain>
    </source>
</reference>
<keyword evidence="2" id="KW-0547">Nucleotide-binding</keyword>
<proteinExistence type="inferred from homology"/>
<dbReference type="EMBL" id="JANFYT010000042">
    <property type="protein sequence ID" value="MCQ4815548.1"/>
    <property type="molecule type" value="Genomic_DNA"/>
</dbReference>
<evidence type="ECO:0000256" key="2">
    <source>
        <dbReference type="ARBA" id="ARBA00022741"/>
    </source>
</evidence>
<name>A0AAW5KCM5_9BACT</name>
<comment type="similarity">
    <text evidence="4 5">Belongs to the glutamine synthetase family.</text>
</comment>
<evidence type="ECO:0000313" key="9">
    <source>
        <dbReference type="Proteomes" id="UP001205919"/>
    </source>
</evidence>
<dbReference type="InterPro" id="IPR008146">
    <property type="entry name" value="Gln_synth_cat_dom"/>
</dbReference>
<accession>A0AAW5KCM5</accession>
<evidence type="ECO:0000259" key="7">
    <source>
        <dbReference type="PROSITE" id="PS51987"/>
    </source>
</evidence>
<dbReference type="Gene3D" id="3.10.20.70">
    <property type="entry name" value="Glutamine synthetase, N-terminal domain"/>
    <property type="match status" value="1"/>
</dbReference>